<dbReference type="EMBL" id="CM037627">
    <property type="protein sequence ID" value="KAH7989899.1"/>
    <property type="molecule type" value="Genomic_DNA"/>
</dbReference>
<sequence length="336" mass="37380">MSFWTGAAKIHELYTAACGLYVCWLTIRAVTVLVAWMPQGRQVIFQKVKEWSLMIMKTLIVAILLAGVIPLLLGLLFELVIVAPLRVPLDQTPLFYPWQDWALGVLHAKIIAAITLMGPQWWLKTVIEQVYANGIRNIDLHFIIRKLAAPVISVLLLSLCIPYIIASGVVPLLGLLLVILSLSFLTHIFPTKNVRQREPWRRRHFRPGGMSSAAQQQRTPGQLFRISALSCAATRLRGKSVQKGPRVAVEPAEGPLPPPCRDGAPFLPSPAPATEAAVVRQSNIVAATAMMRRDEGTGRKVSYCPGPFRRSWRRLFSAEAQLLRKEDSLLSGKECR</sequence>
<comment type="caution">
    <text evidence="1">The sequence shown here is derived from an EMBL/GenBank/DDBJ whole genome shotgun (WGS) entry which is preliminary data.</text>
</comment>
<keyword evidence="2" id="KW-1185">Reference proteome</keyword>
<name>A0ACB8EC69_9SAUR</name>
<protein>
    <submittedName>
        <fullName evidence="1">Uncharacterized protein</fullName>
    </submittedName>
</protein>
<reference evidence="1" key="1">
    <citation type="submission" date="2021-08" db="EMBL/GenBank/DDBJ databases">
        <title>The first chromosome-level gecko genome reveals the dynamic sex chromosomes of Neotropical dwarf geckos (Sphaerodactylidae: Sphaerodactylus).</title>
        <authorList>
            <person name="Pinto B.J."/>
            <person name="Keating S.E."/>
            <person name="Gamble T."/>
        </authorList>
    </citation>
    <scope>NUCLEOTIDE SEQUENCE</scope>
    <source>
        <strain evidence="1">TG3544</strain>
    </source>
</reference>
<evidence type="ECO:0000313" key="1">
    <source>
        <dbReference type="EMBL" id="KAH7989899.1"/>
    </source>
</evidence>
<evidence type="ECO:0000313" key="2">
    <source>
        <dbReference type="Proteomes" id="UP000827872"/>
    </source>
</evidence>
<dbReference type="Proteomes" id="UP000827872">
    <property type="component" value="Linkage Group LG14"/>
</dbReference>
<accession>A0ACB8EC69</accession>
<gene>
    <name evidence="1" type="ORF">K3G42_016063</name>
</gene>
<organism evidence="1 2">
    <name type="scientific">Sphaerodactylus townsendi</name>
    <dbReference type="NCBI Taxonomy" id="933632"/>
    <lineage>
        <taxon>Eukaryota</taxon>
        <taxon>Metazoa</taxon>
        <taxon>Chordata</taxon>
        <taxon>Craniata</taxon>
        <taxon>Vertebrata</taxon>
        <taxon>Euteleostomi</taxon>
        <taxon>Lepidosauria</taxon>
        <taxon>Squamata</taxon>
        <taxon>Bifurcata</taxon>
        <taxon>Gekkota</taxon>
        <taxon>Sphaerodactylidae</taxon>
        <taxon>Sphaerodactylus</taxon>
    </lineage>
</organism>
<proteinExistence type="predicted"/>